<organism evidence="2 3">
    <name type="scientific">Rariglobus hedericola</name>
    <dbReference type="NCBI Taxonomy" id="2597822"/>
    <lineage>
        <taxon>Bacteria</taxon>
        <taxon>Pseudomonadati</taxon>
        <taxon>Verrucomicrobiota</taxon>
        <taxon>Opitutia</taxon>
        <taxon>Opitutales</taxon>
        <taxon>Opitutaceae</taxon>
        <taxon>Rariglobus</taxon>
    </lineage>
</organism>
<dbReference type="RefSeq" id="WP_144230033.1">
    <property type="nucleotide sequence ID" value="NZ_VMBG01000001.1"/>
</dbReference>
<proteinExistence type="predicted"/>
<gene>
    <name evidence="2" type="primary">pap</name>
    <name evidence="2" type="ORF">FPL22_09450</name>
</gene>
<evidence type="ECO:0000313" key="2">
    <source>
        <dbReference type="EMBL" id="TSJ79492.1"/>
    </source>
</evidence>
<evidence type="ECO:0000313" key="3">
    <source>
        <dbReference type="Proteomes" id="UP000315648"/>
    </source>
</evidence>
<dbReference type="SUPFAM" id="SSF52540">
    <property type="entry name" value="P-loop containing nucleoside triphosphate hydrolases"/>
    <property type="match status" value="2"/>
</dbReference>
<comment type="caution">
    <text evidence="2">The sequence shown here is derived from an EMBL/GenBank/DDBJ whole genome shotgun (WGS) entry which is preliminary data.</text>
</comment>
<reference evidence="2 3" key="1">
    <citation type="submission" date="2019-07" db="EMBL/GenBank/DDBJ databases">
        <title>Description of 53C-WASEF.</title>
        <authorList>
            <person name="Pitt A."/>
            <person name="Hahn M.W."/>
        </authorList>
    </citation>
    <scope>NUCLEOTIDE SEQUENCE [LARGE SCALE GENOMIC DNA]</scope>
    <source>
        <strain evidence="2 3">53C-WASEF</strain>
    </source>
</reference>
<dbReference type="EMBL" id="VMBG01000001">
    <property type="protein sequence ID" value="TSJ79492.1"/>
    <property type="molecule type" value="Genomic_DNA"/>
</dbReference>
<dbReference type="NCBIfam" id="TIGR03708">
    <property type="entry name" value="poly_P_AMP_trns"/>
    <property type="match status" value="1"/>
</dbReference>
<dbReference type="OrthoDB" id="9775224at2"/>
<feature type="domain" description="Polyphosphate kinase-2-related" evidence="1">
    <location>
        <begin position="269"/>
        <end position="490"/>
    </location>
</feature>
<dbReference type="Pfam" id="PF03976">
    <property type="entry name" value="PPK2"/>
    <property type="match status" value="2"/>
</dbReference>
<dbReference type="InterPro" id="IPR022488">
    <property type="entry name" value="PPK2-related"/>
</dbReference>
<dbReference type="InterPro" id="IPR027417">
    <property type="entry name" value="P-loop_NTPase"/>
</dbReference>
<dbReference type="AlphaFoldDB" id="A0A556QS88"/>
<sequence length="494" mass="56660">MANARPVHRLSKKLYDARVPALREELVHLQVRLKEVPSKVLLILAGEEAGGRGEVINTLSGWLDPRGVETFAFRQPSDEERERPLMWRYWRCLPVNGRLGIFAGSWYTELLRAQADQGLPAATSAHHIEHIRNFEKLLVDDGTLIIKIWLHLTKGEQRLRLAELAANPDTAWRVTDEARRNHRLHDRLARSSARLRAATHRPGAQWTVIDAADPRARNLAVAGLVARKLSAHLKRLEAPRPKAPRIAAPKSLKPAGLARLLALPLDQKLSSSEYEAKREKWLGRLHRATRAAQAAQRSIVFVFEGWDAAGKGGAIRRLTSAIDAQDYRVIPVAKPTDEEKSHHYLWRFWRHVPRAGLVTVYDRSWYGRVLVERLEGFCTEPEWRRAFGEMNDFEQQLVEHGTIVVKFWMHVSADEQLKRFREREHTAYKQHKINAEDWRNRRKWHPYEIAVGDMLALTDTPSAPWHLIPANNKRHARLQILKTAAKSIEDALGL</sequence>
<accession>A0A556QS88</accession>
<dbReference type="InterPro" id="IPR022489">
    <property type="entry name" value="PolyP_AMP_Tfrase"/>
</dbReference>
<keyword evidence="2" id="KW-0808">Transferase</keyword>
<dbReference type="PANTHER" id="PTHR34383:SF3">
    <property type="entry name" value="POLYPHOSPHATE:AMP PHOSPHOTRANSFERASE"/>
    <property type="match status" value="1"/>
</dbReference>
<dbReference type="PANTHER" id="PTHR34383">
    <property type="entry name" value="POLYPHOSPHATE:AMP PHOSPHOTRANSFERASE-RELATED"/>
    <property type="match status" value="1"/>
</dbReference>
<dbReference type="Gene3D" id="3.40.50.300">
    <property type="entry name" value="P-loop containing nucleotide triphosphate hydrolases"/>
    <property type="match status" value="2"/>
</dbReference>
<keyword evidence="3" id="KW-1185">Reference proteome</keyword>
<evidence type="ECO:0000259" key="1">
    <source>
        <dbReference type="Pfam" id="PF03976"/>
    </source>
</evidence>
<dbReference type="Proteomes" id="UP000315648">
    <property type="component" value="Unassembled WGS sequence"/>
</dbReference>
<dbReference type="GO" id="GO:0043751">
    <property type="term" value="F:polyphosphate:AMP phosphotransferase activity"/>
    <property type="evidence" value="ECO:0007669"/>
    <property type="project" value="InterPro"/>
</dbReference>
<protein>
    <submittedName>
        <fullName evidence="2">Polyphosphate:AMP phosphotransferase</fullName>
    </submittedName>
</protein>
<name>A0A556QS88_9BACT</name>
<feature type="domain" description="Polyphosphate kinase-2-related" evidence="1">
    <location>
        <begin position="10"/>
        <end position="232"/>
    </location>
</feature>
<dbReference type="GO" id="GO:0006797">
    <property type="term" value="P:polyphosphate metabolic process"/>
    <property type="evidence" value="ECO:0007669"/>
    <property type="project" value="InterPro"/>
</dbReference>